<dbReference type="InterPro" id="IPR010221">
    <property type="entry name" value="VCBS_dom"/>
</dbReference>
<protein>
    <recommendedName>
        <fullName evidence="1">RapA2 cadherin-like domain-containing protein</fullName>
    </recommendedName>
</protein>
<dbReference type="NCBIfam" id="TIGR01965">
    <property type="entry name" value="VCBS_repeat"/>
    <property type="match status" value="2"/>
</dbReference>
<dbReference type="Pfam" id="PF17803">
    <property type="entry name" value="Cadherin_4"/>
    <property type="match status" value="3"/>
</dbReference>
<dbReference type="NCBIfam" id="NF033682">
    <property type="entry name" value="retention_LapA"/>
    <property type="match status" value="1"/>
</dbReference>
<dbReference type="InterPro" id="IPR047777">
    <property type="entry name" value="LapA-like_RM"/>
</dbReference>
<dbReference type="InterPro" id="IPR040853">
    <property type="entry name" value="RapA2_cadherin-like"/>
</dbReference>
<gene>
    <name evidence="2" type="ORF">C427_5343</name>
</gene>
<evidence type="ECO:0000313" key="3">
    <source>
        <dbReference type="Proteomes" id="UP000011864"/>
    </source>
</evidence>
<reference evidence="2 3" key="1">
    <citation type="journal article" date="2013" name="Genome Announc.">
        <title>Complete Genome Sequence of Glaciecola psychrophila Strain 170T.</title>
        <authorList>
            <person name="Yin J."/>
            <person name="Chen J."/>
            <person name="Liu G."/>
            <person name="Yu Y."/>
            <person name="Song L."/>
            <person name="Wang X."/>
            <person name="Qu X."/>
        </authorList>
    </citation>
    <scope>NUCLEOTIDE SEQUENCE [LARGE SCALE GENOMIC DNA]</scope>
    <source>
        <strain evidence="2 3">170</strain>
    </source>
</reference>
<evidence type="ECO:0000313" key="2">
    <source>
        <dbReference type="EMBL" id="AGH47440.1"/>
    </source>
</evidence>
<dbReference type="AlphaFoldDB" id="M4RUR4"/>
<dbReference type="PATRIC" id="fig|1129794.4.peg.5327"/>
<organism evidence="2 3">
    <name type="scientific">Paraglaciecola psychrophila 170</name>
    <dbReference type="NCBI Taxonomy" id="1129794"/>
    <lineage>
        <taxon>Bacteria</taxon>
        <taxon>Pseudomonadati</taxon>
        <taxon>Pseudomonadota</taxon>
        <taxon>Gammaproteobacteria</taxon>
        <taxon>Alteromonadales</taxon>
        <taxon>Alteromonadaceae</taxon>
        <taxon>Paraglaciecola</taxon>
    </lineage>
</organism>
<dbReference type="HOGENOM" id="CLU_468382_0_0_6"/>
<feature type="domain" description="RapA2 cadherin-like" evidence="1">
    <location>
        <begin position="263"/>
        <end position="346"/>
    </location>
</feature>
<dbReference type="STRING" id="1129794.C427_5343"/>
<keyword evidence="3" id="KW-1185">Reference proteome</keyword>
<proteinExistence type="predicted"/>
<dbReference type="Proteomes" id="UP000011864">
    <property type="component" value="Chromosome"/>
</dbReference>
<sequence length="582" mass="61019">MENFTTLKDTQIVDVSGLVQSATDQNTALQKGDNLVAGKVLILAQDSEVTLIFEDGTEQLITGTPDEILATNDQISQQASTLTPSQTLNGETPNNVQGDIDAIQASIESGDDIDLPDTTAGGLTGNEGTDFVSLDRQGNELLAGAGYETAELDNTLATIEDLELFARVTQPTLTQSDVNVVAEDTTASGNVLDNDSNADDVLTIQSYTVAGDPNLYLSGQTATVENGSLTVNGDGSYTFIPADDWNGELPVVNYLTNTNALDTLSISVTPVNDVPVIRTQDTSVTEDVTATSTLSVTDALSMTIDPDQGEDSFTVVFTGRTNSDALDTVTTPLGAVTVNSNGTYTFVVDNSAVQYLGANDTITQTYTATSADGTEVETFTVTINGTSDIPVIRTANTSVTEDVSVTATSTLSVTDALSMTIDPDQGEDSFTVVFTGRTNSDALDTVTTPLGAVTVNSNGTYTFVVDNSAVQYLGANDTITQTYTATSADGTEVETFTVTINGTSDIPVIRTANTSVTEDVSVTATSTLSVTDALSMTIDPDQGEDSFTVVFTGRTNSDALDRLHPRLSAVTVNSNGTYYLRS</sequence>
<dbReference type="RefSeq" id="WP_015431382.1">
    <property type="nucleotide sequence ID" value="NC_020514.1"/>
</dbReference>
<evidence type="ECO:0000259" key="1">
    <source>
        <dbReference type="Pfam" id="PF17803"/>
    </source>
</evidence>
<accession>M4RUR4</accession>
<feature type="domain" description="RapA2 cadherin-like" evidence="1">
    <location>
        <begin position="171"/>
        <end position="239"/>
    </location>
</feature>
<dbReference type="KEGG" id="gps:C427_5343"/>
<feature type="domain" description="RapA2 cadherin-like" evidence="1">
    <location>
        <begin position="378"/>
        <end position="463"/>
    </location>
</feature>
<dbReference type="Gene3D" id="2.60.40.1200">
    <property type="match status" value="1"/>
</dbReference>
<name>M4RUR4_9ALTE</name>
<dbReference type="eggNOG" id="COG2931">
    <property type="taxonomic scope" value="Bacteria"/>
</dbReference>
<dbReference type="EMBL" id="CP003837">
    <property type="protein sequence ID" value="AGH47440.1"/>
    <property type="molecule type" value="Genomic_DNA"/>
</dbReference>